<evidence type="ECO:0000256" key="6">
    <source>
        <dbReference type="SAM" id="Phobius"/>
    </source>
</evidence>
<feature type="transmembrane region" description="Helical" evidence="6">
    <location>
        <begin position="344"/>
        <end position="361"/>
    </location>
</feature>
<feature type="transmembrane region" description="Helical" evidence="6">
    <location>
        <begin position="46"/>
        <end position="68"/>
    </location>
</feature>
<feature type="transmembrane region" description="Helical" evidence="6">
    <location>
        <begin position="293"/>
        <end position="310"/>
    </location>
</feature>
<organism evidence="8">
    <name type="scientific">Nakamurella sp. A5-74</name>
    <dbReference type="NCBI Taxonomy" id="3158264"/>
    <lineage>
        <taxon>Bacteria</taxon>
        <taxon>Bacillati</taxon>
        <taxon>Actinomycetota</taxon>
        <taxon>Actinomycetes</taxon>
        <taxon>Nakamurellales</taxon>
        <taxon>Nakamurellaceae</taxon>
        <taxon>Nakamurella</taxon>
    </lineage>
</organism>
<sequence>MTIRPNREPAGGTVAALLRQSDVMTHGAKVRAVAGRLSALVRSAPATSVLCAVMIVAAAVTVVSGTNPDALLTQLGYGLPAWQQGHPLHYLTGALVLPTPELYVVMGPLVVLAVGYFERRVGAPRAIGTLVLTHLVSTVGITALLALTDAEWPWAALLARQTDLGISAGTIGVLAAATWVMPGALGRRIRWIGSTYMVVMVLRSGLLWDAEHLFGWTAGLVIGPRLARRVNRTAHGDPQAIAGRAPRIKRVRAALACTLVVLAVSKFVTALYPGNGGIFGPGLPPSLPLPGRIVGAAVLLALALLVGNALRRGLPLAWWAAVGLAVVGLTSAGLMTGTRYTADLLLWGLLLAGLVAGRGYWPWRLPAGALARALPRMLVAVGGFLALSVLTWWLLRSQLDGGIHPHQIVHRALFEEHAILARTGTAEALLTATSVIWAIALLAVALPLLYSAQSSSRTPHRRRSGGRTDEQVLTDLVVRHGGGTLGWQRTWPGFTAWISSTGDVGVGYKVVSGVAIAIGDPVGPLLRWRAGVAEFQKFCLRNGWTPAWYTVSDRFLEVMGDEWRHTVLGEDAVIDLSALAFTGKSWQDVRTARNRADRDGIRCERIDLRTCDPALRRGIDEVSFGWVNGKPLPEMGFTLGTVAIADDDMMRTYVALDAAGTVHGVTTWMPVHRGGKIVGWTLDVMRRRCDGFRPVMEFLIAECVLQFQAEGYDIASLSVAPLARPACVATADADLLSKALDRLGEMLEPAYGFRSLLQYKTKFHPRFETVHLAYFSQMDLAEIAVAIGRAYLPELSAGQALSIARALRPRREGADPAARPAAVERQPVA</sequence>
<dbReference type="GO" id="GO:0016755">
    <property type="term" value="F:aminoacyltransferase activity"/>
    <property type="evidence" value="ECO:0007669"/>
    <property type="project" value="TreeGrafter"/>
</dbReference>
<reference evidence="8" key="1">
    <citation type="submission" date="2024-05" db="EMBL/GenBank/DDBJ databases">
        <authorList>
            <person name="Cai S.Y."/>
            <person name="Jin L.M."/>
            <person name="Li H.R."/>
        </authorList>
    </citation>
    <scope>NUCLEOTIDE SEQUENCE</scope>
    <source>
        <strain evidence="8">A5-74</strain>
    </source>
</reference>
<evidence type="ECO:0000256" key="4">
    <source>
        <dbReference type="ARBA" id="ARBA00022989"/>
    </source>
</evidence>
<keyword evidence="2" id="KW-1003">Cell membrane</keyword>
<evidence type="ECO:0000256" key="2">
    <source>
        <dbReference type="ARBA" id="ARBA00022475"/>
    </source>
</evidence>
<accession>A0AAU8DLM2</accession>
<feature type="transmembrane region" description="Helical" evidence="6">
    <location>
        <begin position="166"/>
        <end position="185"/>
    </location>
</feature>
<evidence type="ECO:0000256" key="3">
    <source>
        <dbReference type="ARBA" id="ARBA00022692"/>
    </source>
</evidence>
<feature type="transmembrane region" description="Helical" evidence="6">
    <location>
        <begin position="88"/>
        <end position="114"/>
    </location>
</feature>
<keyword evidence="3 6" id="KW-0812">Transmembrane</keyword>
<dbReference type="GO" id="GO:0055091">
    <property type="term" value="P:phospholipid homeostasis"/>
    <property type="evidence" value="ECO:0007669"/>
    <property type="project" value="TreeGrafter"/>
</dbReference>
<comment type="subcellular location">
    <subcellularLocation>
        <location evidence="1">Cell membrane</location>
        <topology evidence="1">Multi-pass membrane protein</topology>
    </subcellularLocation>
</comment>
<keyword evidence="4 6" id="KW-1133">Transmembrane helix</keyword>
<proteinExistence type="predicted"/>
<feature type="domain" description="Phosphatidylglycerol lysyltransferase C-terminal" evidence="7">
    <location>
        <begin position="478"/>
        <end position="774"/>
    </location>
</feature>
<dbReference type="EMBL" id="CP159218">
    <property type="protein sequence ID" value="XCG62893.1"/>
    <property type="molecule type" value="Genomic_DNA"/>
</dbReference>
<gene>
    <name evidence="8" type="ORF">ABLG96_16985</name>
</gene>
<evidence type="ECO:0000313" key="8">
    <source>
        <dbReference type="EMBL" id="XCG62893.1"/>
    </source>
</evidence>
<dbReference type="Pfam" id="PF09924">
    <property type="entry name" value="LPG_synthase_C"/>
    <property type="match status" value="1"/>
</dbReference>
<protein>
    <submittedName>
        <fullName evidence="8">DUF2156 domain-containing protein</fullName>
    </submittedName>
</protein>
<name>A0AAU8DLM2_9ACTN</name>
<dbReference type="InterPro" id="IPR051211">
    <property type="entry name" value="PG_lysyltransferase"/>
</dbReference>
<dbReference type="GO" id="GO:0005886">
    <property type="term" value="C:plasma membrane"/>
    <property type="evidence" value="ECO:0007669"/>
    <property type="project" value="UniProtKB-SubCell"/>
</dbReference>
<dbReference type="InterPro" id="IPR024320">
    <property type="entry name" value="LPG_synthase_C"/>
</dbReference>
<evidence type="ECO:0000259" key="7">
    <source>
        <dbReference type="Pfam" id="PF09924"/>
    </source>
</evidence>
<keyword evidence="5 6" id="KW-0472">Membrane</keyword>
<dbReference type="PANTHER" id="PTHR34697">
    <property type="entry name" value="PHOSPHATIDYLGLYCEROL LYSYLTRANSFERASE"/>
    <property type="match status" value="1"/>
</dbReference>
<dbReference type="RefSeq" id="WP_353648508.1">
    <property type="nucleotide sequence ID" value="NZ_CP159218.1"/>
</dbReference>
<dbReference type="AlphaFoldDB" id="A0AAU8DLM2"/>
<evidence type="ECO:0000256" key="5">
    <source>
        <dbReference type="ARBA" id="ARBA00023136"/>
    </source>
</evidence>
<feature type="transmembrane region" description="Helical" evidence="6">
    <location>
        <begin position="126"/>
        <end position="146"/>
    </location>
</feature>
<feature type="transmembrane region" description="Helical" evidence="6">
    <location>
        <begin position="317"/>
        <end position="338"/>
    </location>
</feature>
<feature type="transmembrane region" description="Helical" evidence="6">
    <location>
        <begin position="428"/>
        <end position="452"/>
    </location>
</feature>
<feature type="transmembrane region" description="Helical" evidence="6">
    <location>
        <begin position="253"/>
        <end position="273"/>
    </location>
</feature>
<feature type="transmembrane region" description="Helical" evidence="6">
    <location>
        <begin position="373"/>
        <end position="395"/>
    </location>
</feature>
<dbReference type="PANTHER" id="PTHR34697:SF2">
    <property type="entry name" value="PHOSPHATIDYLGLYCEROL LYSYLTRANSFERASE"/>
    <property type="match status" value="1"/>
</dbReference>
<evidence type="ECO:0000256" key="1">
    <source>
        <dbReference type="ARBA" id="ARBA00004651"/>
    </source>
</evidence>